<evidence type="ECO:0000256" key="2">
    <source>
        <dbReference type="ARBA" id="ARBA00022670"/>
    </source>
</evidence>
<dbReference type="InterPro" id="IPR023828">
    <property type="entry name" value="Peptidase_S8_Ser-AS"/>
</dbReference>
<dbReference type="InterPro" id="IPR000209">
    <property type="entry name" value="Peptidase_S8/S53_dom"/>
</dbReference>
<reference evidence="9" key="2">
    <citation type="submission" date="2023-05" db="EMBL/GenBank/DDBJ databases">
        <authorList>
            <consortium name="Lawrence Berkeley National Laboratory"/>
            <person name="Steindorff A."/>
            <person name="Hensen N."/>
            <person name="Bonometti L."/>
            <person name="Westerberg I."/>
            <person name="Brannstrom I.O."/>
            <person name="Guillou S."/>
            <person name="Cros-Aarteil S."/>
            <person name="Calhoun S."/>
            <person name="Haridas S."/>
            <person name="Kuo A."/>
            <person name="Mondo S."/>
            <person name="Pangilinan J."/>
            <person name="Riley R."/>
            <person name="Labutti K."/>
            <person name="Andreopoulos B."/>
            <person name="Lipzen A."/>
            <person name="Chen C."/>
            <person name="Yanf M."/>
            <person name="Daum C."/>
            <person name="Ng V."/>
            <person name="Clum A."/>
            <person name="Ohm R."/>
            <person name="Martin F."/>
            <person name="Silar P."/>
            <person name="Natvig D."/>
            <person name="Lalanne C."/>
            <person name="Gautier V."/>
            <person name="Ament-Velasquez S.L."/>
            <person name="Kruys A."/>
            <person name="Hutchinson M.I."/>
            <person name="Powell A.J."/>
            <person name="Barry K."/>
            <person name="Miller A.N."/>
            <person name="Grigoriev I.V."/>
            <person name="Debuchy R."/>
            <person name="Gladieux P."/>
            <person name="Thoren M.H."/>
            <person name="Johannesson H."/>
        </authorList>
    </citation>
    <scope>NUCLEOTIDE SEQUENCE</scope>
    <source>
        <strain evidence="9">PSN243</strain>
    </source>
</reference>
<dbReference type="InterPro" id="IPR050131">
    <property type="entry name" value="Peptidase_S8_subtilisin-like"/>
</dbReference>
<dbReference type="AlphaFoldDB" id="A0AAV9GMS7"/>
<dbReference type="PANTHER" id="PTHR43806">
    <property type="entry name" value="PEPTIDASE S8"/>
    <property type="match status" value="1"/>
</dbReference>
<dbReference type="Proteomes" id="UP001321760">
    <property type="component" value="Unassembled WGS sequence"/>
</dbReference>
<gene>
    <name evidence="9" type="ORF">QBC34DRAFT_464615</name>
</gene>
<keyword evidence="2" id="KW-0645">Protease</keyword>
<dbReference type="PANTHER" id="PTHR43806:SF11">
    <property type="entry name" value="CEREVISIN-RELATED"/>
    <property type="match status" value="1"/>
</dbReference>
<evidence type="ECO:0000256" key="1">
    <source>
        <dbReference type="ARBA" id="ARBA00011073"/>
    </source>
</evidence>
<feature type="chain" id="PRO_5043754145" evidence="7">
    <location>
        <begin position="23"/>
        <end position="515"/>
    </location>
</feature>
<keyword evidence="4" id="KW-0720">Serine protease</keyword>
<dbReference type="InterPro" id="IPR015500">
    <property type="entry name" value="Peptidase_S8_subtilisin-rel"/>
</dbReference>
<dbReference type="Pfam" id="PF00082">
    <property type="entry name" value="Peptidase_S8"/>
    <property type="match status" value="1"/>
</dbReference>
<sequence length="515" mass="53291">MAVPMKFRALLLGLLAVLPATALSIPRPAVVAAVPEPRSIALKLSPSFSPKQKRSDPLFNGAELAASLVRKSLAASSKSKRDDAAQPHIRSSPLFDLPPEAIDEIVKRAQANDPTYQDPDFHAWFTVELPAETPDVELRSLVKTLRGYSEVAALQPVVRAPAAAPAVQPNDDPQFANQDYLKASPRGINAEYAWGFPGGDGAGQRVVDIETGWKLEHEDLAAKNIQLLSGDNSPGGSGNAVANLQHGTPVLGIMVMVDNAIGGVGVAPGADAAVVGVQRGSTQKNYPAAILDATSRMAAGEVMLLEIQVVNDAGNQYWPVELYPAEFDAIQAATASGIVVVEPAGNGVIVDGETGSAGVNLDSVVALPFPYEDEPAAAYLNPSSPDYRGDSGAIIVGASVSGLPHAKTVWSNYGARVDVHAWGENVVTSNCVAPSSGGGCNDTYLPFGGTSAAAPIVAGAALSVQGMLVAQGKPRLNSVQMRALLKVGGTPASDPQNGNIGVQPDLRALIDGGHI</sequence>
<dbReference type="Gene3D" id="3.40.50.200">
    <property type="entry name" value="Peptidase S8/S53 domain"/>
    <property type="match status" value="1"/>
</dbReference>
<evidence type="ECO:0000256" key="6">
    <source>
        <dbReference type="SAM" id="MobiDB-lite"/>
    </source>
</evidence>
<evidence type="ECO:0000313" key="9">
    <source>
        <dbReference type="EMBL" id="KAK4448790.1"/>
    </source>
</evidence>
<dbReference type="PROSITE" id="PS51892">
    <property type="entry name" value="SUBTILASE"/>
    <property type="match status" value="1"/>
</dbReference>
<feature type="region of interest" description="Disordered" evidence="6">
    <location>
        <begin position="76"/>
        <end position="96"/>
    </location>
</feature>
<dbReference type="GO" id="GO:0006508">
    <property type="term" value="P:proteolysis"/>
    <property type="evidence" value="ECO:0007669"/>
    <property type="project" value="UniProtKB-KW"/>
</dbReference>
<dbReference type="PRINTS" id="PR00723">
    <property type="entry name" value="SUBTILISIN"/>
</dbReference>
<proteinExistence type="inferred from homology"/>
<comment type="caution">
    <text evidence="9">The sequence shown here is derived from an EMBL/GenBank/DDBJ whole genome shotgun (WGS) entry which is preliminary data.</text>
</comment>
<keyword evidence="3" id="KW-0378">Hydrolase</keyword>
<evidence type="ECO:0000256" key="7">
    <source>
        <dbReference type="SAM" id="SignalP"/>
    </source>
</evidence>
<evidence type="ECO:0000256" key="4">
    <source>
        <dbReference type="ARBA" id="ARBA00022825"/>
    </source>
</evidence>
<keyword evidence="7" id="KW-0732">Signal</keyword>
<comment type="similarity">
    <text evidence="1 5">Belongs to the peptidase S8 family.</text>
</comment>
<keyword evidence="10" id="KW-1185">Reference proteome</keyword>
<protein>
    <submittedName>
        <fullName evidence="9">Peptidase S8/S53 domain-containing protein</fullName>
    </submittedName>
</protein>
<evidence type="ECO:0000256" key="3">
    <source>
        <dbReference type="ARBA" id="ARBA00022801"/>
    </source>
</evidence>
<evidence type="ECO:0000256" key="5">
    <source>
        <dbReference type="PROSITE-ProRule" id="PRU01240"/>
    </source>
</evidence>
<reference evidence="9" key="1">
    <citation type="journal article" date="2023" name="Mol. Phylogenet. Evol.">
        <title>Genome-scale phylogeny and comparative genomics of the fungal order Sordariales.</title>
        <authorList>
            <person name="Hensen N."/>
            <person name="Bonometti L."/>
            <person name="Westerberg I."/>
            <person name="Brannstrom I.O."/>
            <person name="Guillou S."/>
            <person name="Cros-Aarteil S."/>
            <person name="Calhoun S."/>
            <person name="Haridas S."/>
            <person name="Kuo A."/>
            <person name="Mondo S."/>
            <person name="Pangilinan J."/>
            <person name="Riley R."/>
            <person name="LaButti K."/>
            <person name="Andreopoulos B."/>
            <person name="Lipzen A."/>
            <person name="Chen C."/>
            <person name="Yan M."/>
            <person name="Daum C."/>
            <person name="Ng V."/>
            <person name="Clum A."/>
            <person name="Steindorff A."/>
            <person name="Ohm R.A."/>
            <person name="Martin F."/>
            <person name="Silar P."/>
            <person name="Natvig D.O."/>
            <person name="Lalanne C."/>
            <person name="Gautier V."/>
            <person name="Ament-Velasquez S.L."/>
            <person name="Kruys A."/>
            <person name="Hutchinson M.I."/>
            <person name="Powell A.J."/>
            <person name="Barry K."/>
            <person name="Miller A.N."/>
            <person name="Grigoriev I.V."/>
            <person name="Debuchy R."/>
            <person name="Gladieux P."/>
            <person name="Hiltunen Thoren M."/>
            <person name="Johannesson H."/>
        </authorList>
    </citation>
    <scope>NUCLEOTIDE SEQUENCE</scope>
    <source>
        <strain evidence="9">PSN243</strain>
    </source>
</reference>
<dbReference type="InterPro" id="IPR036852">
    <property type="entry name" value="Peptidase_S8/S53_dom_sf"/>
</dbReference>
<feature type="signal peptide" evidence="7">
    <location>
        <begin position="1"/>
        <end position="22"/>
    </location>
</feature>
<name>A0AAV9GMS7_9PEZI</name>
<dbReference type="GO" id="GO:0004252">
    <property type="term" value="F:serine-type endopeptidase activity"/>
    <property type="evidence" value="ECO:0007669"/>
    <property type="project" value="InterPro"/>
</dbReference>
<accession>A0AAV9GMS7</accession>
<dbReference type="SUPFAM" id="SSF52743">
    <property type="entry name" value="Subtilisin-like"/>
    <property type="match status" value="1"/>
</dbReference>
<comment type="caution">
    <text evidence="5">Lacks conserved residue(s) required for the propagation of feature annotation.</text>
</comment>
<organism evidence="9 10">
    <name type="scientific">Podospora aff. communis PSN243</name>
    <dbReference type="NCBI Taxonomy" id="3040156"/>
    <lineage>
        <taxon>Eukaryota</taxon>
        <taxon>Fungi</taxon>
        <taxon>Dikarya</taxon>
        <taxon>Ascomycota</taxon>
        <taxon>Pezizomycotina</taxon>
        <taxon>Sordariomycetes</taxon>
        <taxon>Sordariomycetidae</taxon>
        <taxon>Sordariales</taxon>
        <taxon>Podosporaceae</taxon>
        <taxon>Podospora</taxon>
    </lineage>
</organism>
<evidence type="ECO:0000313" key="10">
    <source>
        <dbReference type="Proteomes" id="UP001321760"/>
    </source>
</evidence>
<feature type="domain" description="Peptidase S8/S53" evidence="8">
    <location>
        <begin position="209"/>
        <end position="485"/>
    </location>
</feature>
<dbReference type="PROSITE" id="PS00138">
    <property type="entry name" value="SUBTILASE_SER"/>
    <property type="match status" value="1"/>
</dbReference>
<dbReference type="EMBL" id="MU865941">
    <property type="protein sequence ID" value="KAK4448790.1"/>
    <property type="molecule type" value="Genomic_DNA"/>
</dbReference>
<evidence type="ECO:0000259" key="8">
    <source>
        <dbReference type="Pfam" id="PF00082"/>
    </source>
</evidence>